<protein>
    <recommendedName>
        <fullName evidence="4">TonB C-terminal domain-containing protein</fullName>
    </recommendedName>
</protein>
<comment type="caution">
    <text evidence="2">The sequence shown here is derived from an EMBL/GenBank/DDBJ whole genome shotgun (WGS) entry which is preliminary data.</text>
</comment>
<dbReference type="AlphaFoldDB" id="A0A5C6Z1M0"/>
<name>A0A5C6Z1M0_9FLAO</name>
<dbReference type="RefSeq" id="WP_111843478.1">
    <property type="nucleotide sequence ID" value="NZ_UEGI01000002.1"/>
</dbReference>
<gene>
    <name evidence="2" type="ORF">ESU54_05350</name>
</gene>
<evidence type="ECO:0000256" key="1">
    <source>
        <dbReference type="SAM" id="SignalP"/>
    </source>
</evidence>
<feature type="chain" id="PRO_5022994140" description="TonB C-terminal domain-containing protein" evidence="1">
    <location>
        <begin position="20"/>
        <end position="159"/>
    </location>
</feature>
<proteinExistence type="predicted"/>
<keyword evidence="3" id="KW-1185">Reference proteome</keyword>
<accession>A0A5C6Z1M0</accession>
<dbReference type="PROSITE" id="PS51257">
    <property type="entry name" value="PROKAR_LIPOPROTEIN"/>
    <property type="match status" value="1"/>
</dbReference>
<evidence type="ECO:0008006" key="4">
    <source>
        <dbReference type="Google" id="ProtNLM"/>
    </source>
</evidence>
<feature type="signal peptide" evidence="1">
    <location>
        <begin position="1"/>
        <end position="19"/>
    </location>
</feature>
<evidence type="ECO:0000313" key="3">
    <source>
        <dbReference type="Proteomes" id="UP000321497"/>
    </source>
</evidence>
<dbReference type="Proteomes" id="UP000321497">
    <property type="component" value="Unassembled WGS sequence"/>
</dbReference>
<evidence type="ECO:0000313" key="2">
    <source>
        <dbReference type="EMBL" id="TXD73896.1"/>
    </source>
</evidence>
<keyword evidence="1" id="KW-0732">Signal</keyword>
<sequence length="159" mass="18325">MKHSLLFVFLLLLATSCQFFETEKVSSENVYKKEMEAIDWKEVDSYPSFSNCENTLEKPEQKDCFINTISSQLYKSISHEAMIATREVYDTVKVNFEVSSSGQLTILEIKMDTLLQKEFPELEKWLLQSIDSLQPVAPAYKRGIPVKTQFTLPVIIKTN</sequence>
<reference evidence="2 3" key="1">
    <citation type="submission" date="2019-08" db="EMBL/GenBank/DDBJ databases">
        <title>Genome of Aequorivita antarctica SW49 (type strain).</title>
        <authorList>
            <person name="Bowman J.P."/>
        </authorList>
    </citation>
    <scope>NUCLEOTIDE SEQUENCE [LARGE SCALE GENOMIC DNA]</scope>
    <source>
        <strain evidence="2 3">SW49</strain>
    </source>
</reference>
<organism evidence="2 3">
    <name type="scientific">Aequorivita antarctica</name>
    <dbReference type="NCBI Taxonomy" id="153266"/>
    <lineage>
        <taxon>Bacteria</taxon>
        <taxon>Pseudomonadati</taxon>
        <taxon>Bacteroidota</taxon>
        <taxon>Flavobacteriia</taxon>
        <taxon>Flavobacteriales</taxon>
        <taxon>Flavobacteriaceae</taxon>
        <taxon>Aequorivita</taxon>
    </lineage>
</organism>
<dbReference type="EMBL" id="VORT01000003">
    <property type="protein sequence ID" value="TXD73896.1"/>
    <property type="molecule type" value="Genomic_DNA"/>
</dbReference>
<dbReference type="OrthoDB" id="1191002at2"/>